<evidence type="ECO:0000313" key="10">
    <source>
        <dbReference type="EMBL" id="KAG9332556.1"/>
    </source>
</evidence>
<dbReference type="GO" id="GO:0005886">
    <property type="term" value="C:plasma membrane"/>
    <property type="evidence" value="ECO:0007669"/>
    <property type="project" value="InterPro"/>
</dbReference>
<organism evidence="10 11">
    <name type="scientific">Albula glossodonta</name>
    <name type="common">roundjaw bonefish</name>
    <dbReference type="NCBI Taxonomy" id="121402"/>
    <lineage>
        <taxon>Eukaryota</taxon>
        <taxon>Metazoa</taxon>
        <taxon>Chordata</taxon>
        <taxon>Craniata</taxon>
        <taxon>Vertebrata</taxon>
        <taxon>Euteleostomi</taxon>
        <taxon>Actinopterygii</taxon>
        <taxon>Neopterygii</taxon>
        <taxon>Teleostei</taxon>
        <taxon>Albuliformes</taxon>
        <taxon>Albulidae</taxon>
        <taxon>Albula</taxon>
    </lineage>
</organism>
<dbReference type="GO" id="GO:0009653">
    <property type="term" value="P:anatomical structure morphogenesis"/>
    <property type="evidence" value="ECO:0007669"/>
    <property type="project" value="UniProtKB-ARBA"/>
</dbReference>
<evidence type="ECO:0000256" key="3">
    <source>
        <dbReference type="ARBA" id="ARBA00022737"/>
    </source>
</evidence>
<keyword evidence="4 8" id="KW-0106">Calcium</keyword>
<dbReference type="InterPro" id="IPR015919">
    <property type="entry name" value="Cadherin-like_sf"/>
</dbReference>
<evidence type="ECO:0000256" key="1">
    <source>
        <dbReference type="ARBA" id="ARBA00004370"/>
    </source>
</evidence>
<dbReference type="Proteomes" id="UP000824540">
    <property type="component" value="Unassembled WGS sequence"/>
</dbReference>
<dbReference type="GO" id="GO:0007156">
    <property type="term" value="P:homophilic cell adhesion via plasma membrane adhesion molecules"/>
    <property type="evidence" value="ECO:0007669"/>
    <property type="project" value="InterPro"/>
</dbReference>
<evidence type="ECO:0000259" key="9">
    <source>
        <dbReference type="PROSITE" id="PS50268"/>
    </source>
</evidence>
<dbReference type="GO" id="GO:0005911">
    <property type="term" value="C:cell-cell junction"/>
    <property type="evidence" value="ECO:0007669"/>
    <property type="project" value="TreeGrafter"/>
</dbReference>
<evidence type="ECO:0000256" key="6">
    <source>
        <dbReference type="ARBA" id="ARBA00022989"/>
    </source>
</evidence>
<accession>A0A8T2MY99</accession>
<keyword evidence="6" id="KW-1133">Transmembrane helix</keyword>
<comment type="subcellular location">
    <subcellularLocation>
        <location evidence="1">Membrane</location>
    </subcellularLocation>
</comment>
<evidence type="ECO:0000313" key="11">
    <source>
        <dbReference type="Proteomes" id="UP000824540"/>
    </source>
</evidence>
<dbReference type="InterPro" id="IPR020894">
    <property type="entry name" value="Cadherin_CS"/>
</dbReference>
<reference evidence="10" key="1">
    <citation type="thesis" date="2021" institute="BYU ScholarsArchive" country="Provo, UT, USA">
        <title>Applications of and Algorithms for Genome Assembly and Genomic Analyses with an Emphasis on Marine Teleosts.</title>
        <authorList>
            <person name="Pickett B.D."/>
        </authorList>
    </citation>
    <scope>NUCLEOTIDE SEQUENCE</scope>
    <source>
        <strain evidence="10">HI-2016</strain>
    </source>
</reference>
<dbReference type="InterPro" id="IPR050971">
    <property type="entry name" value="Cadherin-domain_protein"/>
</dbReference>
<keyword evidence="7" id="KW-0472">Membrane</keyword>
<proteinExistence type="predicted"/>
<keyword evidence="2" id="KW-0812">Transmembrane</keyword>
<sequence>MVRTSQLHFIKSIFRVYPGTLFRRILRLGPVFFFYNAEEMSLSSFPSTAGEPPMTATATLNIYLKDINDNKPQLDIQTMGMCQAIGDTSASITASDLDEEPYSGPFRFELVGNHKGRWHLDPTYGTTVNLVKSNKVYSGEHVLTLKVYDTQEVSAEYNLTVTVCDCSVKDNCQSRSTTSTQLGRICSIQDPNVELYDYQPHVYAYEEDFIKNPCLDAISIPESNFSPDLLLDLGPRFNELANMCKPSPTPL</sequence>
<evidence type="ECO:0000256" key="2">
    <source>
        <dbReference type="ARBA" id="ARBA00022692"/>
    </source>
</evidence>
<dbReference type="GO" id="GO:0005509">
    <property type="term" value="F:calcium ion binding"/>
    <property type="evidence" value="ECO:0007669"/>
    <property type="project" value="UniProtKB-UniRule"/>
</dbReference>
<protein>
    <recommendedName>
        <fullName evidence="9">Cadherin domain-containing protein</fullName>
    </recommendedName>
</protein>
<dbReference type="PANTHER" id="PTHR24025:SF23">
    <property type="entry name" value="NEURAL-CADHERIN"/>
    <property type="match status" value="1"/>
</dbReference>
<keyword evidence="3" id="KW-0677">Repeat</keyword>
<comment type="caution">
    <text evidence="10">The sequence shown here is derived from an EMBL/GenBank/DDBJ whole genome shotgun (WGS) entry which is preliminary data.</text>
</comment>
<name>A0A8T2MY99_9TELE</name>
<evidence type="ECO:0000256" key="8">
    <source>
        <dbReference type="PROSITE-ProRule" id="PRU00043"/>
    </source>
</evidence>
<dbReference type="AlphaFoldDB" id="A0A8T2MY99"/>
<evidence type="ECO:0000256" key="4">
    <source>
        <dbReference type="ARBA" id="ARBA00022837"/>
    </source>
</evidence>
<gene>
    <name evidence="10" type="ORF">JZ751_014654</name>
</gene>
<evidence type="ECO:0000256" key="7">
    <source>
        <dbReference type="ARBA" id="ARBA00023136"/>
    </source>
</evidence>
<keyword evidence="5" id="KW-0130">Cell adhesion</keyword>
<evidence type="ECO:0000256" key="5">
    <source>
        <dbReference type="ARBA" id="ARBA00022889"/>
    </source>
</evidence>
<feature type="domain" description="Cadherin" evidence="9">
    <location>
        <begin position="85"/>
        <end position="193"/>
    </location>
</feature>
<feature type="domain" description="Cadherin" evidence="9">
    <location>
        <begin position="14"/>
        <end position="74"/>
    </location>
</feature>
<dbReference type="InterPro" id="IPR002126">
    <property type="entry name" value="Cadherin-like_dom"/>
</dbReference>
<dbReference type="CDD" id="cd11304">
    <property type="entry name" value="Cadherin_repeat"/>
    <property type="match status" value="2"/>
</dbReference>
<keyword evidence="11" id="KW-1185">Reference proteome</keyword>
<dbReference type="OrthoDB" id="9045962at2759"/>
<dbReference type="PROSITE" id="PS00232">
    <property type="entry name" value="CADHERIN_1"/>
    <property type="match status" value="1"/>
</dbReference>
<dbReference type="PANTHER" id="PTHR24025">
    <property type="entry name" value="DESMOGLEIN FAMILY MEMBER"/>
    <property type="match status" value="1"/>
</dbReference>
<dbReference type="SUPFAM" id="SSF49313">
    <property type="entry name" value="Cadherin-like"/>
    <property type="match status" value="1"/>
</dbReference>
<dbReference type="Gene3D" id="2.60.40.60">
    <property type="entry name" value="Cadherins"/>
    <property type="match status" value="1"/>
</dbReference>
<dbReference type="PROSITE" id="PS50268">
    <property type="entry name" value="CADHERIN_2"/>
    <property type="match status" value="2"/>
</dbReference>
<dbReference type="EMBL" id="JAFBMS010000237">
    <property type="protein sequence ID" value="KAG9332556.1"/>
    <property type="molecule type" value="Genomic_DNA"/>
</dbReference>